<dbReference type="InterPro" id="IPR051783">
    <property type="entry name" value="NAD(P)-dependent_oxidoreduct"/>
</dbReference>
<keyword evidence="3" id="KW-1185">Reference proteome</keyword>
<dbReference type="InterPro" id="IPR036291">
    <property type="entry name" value="NAD(P)-bd_dom_sf"/>
</dbReference>
<dbReference type="SUPFAM" id="SSF51735">
    <property type="entry name" value="NAD(P)-binding Rossmann-fold domains"/>
    <property type="match status" value="1"/>
</dbReference>
<dbReference type="RefSeq" id="WP_273598014.1">
    <property type="nucleotide sequence ID" value="NZ_JAQQXS010000017.1"/>
</dbReference>
<reference evidence="2 3" key="1">
    <citation type="submission" date="2022-10" db="EMBL/GenBank/DDBJ databases">
        <title>paucibacter sp. hw8 Genome sequencing.</title>
        <authorList>
            <person name="Park S."/>
        </authorList>
    </citation>
    <scope>NUCLEOTIDE SEQUENCE [LARGE SCALE GENOMIC DNA]</scope>
    <source>
        <strain evidence="3">hw8</strain>
    </source>
</reference>
<sequence>MRLLILGGTQFVGRHLVEAALAQGHELTLFNRGQSAADLFADTPQIHRLKGDRRDDLSALQHGEWDAVLDCCGYIPREVDASARLLAGRVGQYLYISSVSAYASFAGPNTEASPLGRLADPSTEVVDGASYGPLKAACEAALRQHFAAPLVLRPGLVVGPHDPTQRFTYWPARIAGAASPARAGEPILVPAPCGEPLQFIDARDLAAFALQALARGLAGTFNVACTSGQPTRMALLQACVQAAGLSTEPEWFWAESQALQALGVAPWNDLPLWLPPVSEFAQLMRCDNAAALQEGLQIRPLTETVGDTLRWWQDLPEAERVFTRAGLTPVRERELIKALRSAQCIRCN</sequence>
<comment type="caution">
    <text evidence="2">The sequence shown here is derived from an EMBL/GenBank/DDBJ whole genome shotgun (WGS) entry which is preliminary data.</text>
</comment>
<gene>
    <name evidence="2" type="ORF">PRZ01_16975</name>
</gene>
<protein>
    <submittedName>
        <fullName evidence="2">NAD-dependent epimerase/dehydratase family protein</fullName>
    </submittedName>
</protein>
<accession>A0ABT5KVD6</accession>
<evidence type="ECO:0000259" key="1">
    <source>
        <dbReference type="Pfam" id="PF01370"/>
    </source>
</evidence>
<evidence type="ECO:0000313" key="3">
    <source>
        <dbReference type="Proteomes" id="UP001219862"/>
    </source>
</evidence>
<proteinExistence type="predicted"/>
<dbReference type="InterPro" id="IPR001509">
    <property type="entry name" value="Epimerase_deHydtase"/>
</dbReference>
<dbReference type="EMBL" id="JAQQXS010000017">
    <property type="protein sequence ID" value="MDC8786884.1"/>
    <property type="molecule type" value="Genomic_DNA"/>
</dbReference>
<dbReference type="PANTHER" id="PTHR48079:SF6">
    <property type="entry name" value="NAD(P)-BINDING DOMAIN-CONTAINING PROTEIN-RELATED"/>
    <property type="match status" value="1"/>
</dbReference>
<evidence type="ECO:0000313" key="2">
    <source>
        <dbReference type="EMBL" id="MDC8786884.1"/>
    </source>
</evidence>
<dbReference type="Gene3D" id="3.40.50.720">
    <property type="entry name" value="NAD(P)-binding Rossmann-like Domain"/>
    <property type="match status" value="1"/>
</dbReference>
<dbReference type="PANTHER" id="PTHR48079">
    <property type="entry name" value="PROTEIN YEEZ"/>
    <property type="match status" value="1"/>
</dbReference>
<dbReference type="Proteomes" id="UP001219862">
    <property type="component" value="Unassembled WGS sequence"/>
</dbReference>
<name>A0ABT5KVD6_9BURK</name>
<dbReference type="Pfam" id="PF01370">
    <property type="entry name" value="Epimerase"/>
    <property type="match status" value="1"/>
</dbReference>
<organism evidence="2 3">
    <name type="scientific">Roseateles koreensis</name>
    <dbReference type="NCBI Taxonomy" id="2987526"/>
    <lineage>
        <taxon>Bacteria</taxon>
        <taxon>Pseudomonadati</taxon>
        <taxon>Pseudomonadota</taxon>
        <taxon>Betaproteobacteria</taxon>
        <taxon>Burkholderiales</taxon>
        <taxon>Sphaerotilaceae</taxon>
        <taxon>Roseateles</taxon>
    </lineage>
</organism>
<feature type="domain" description="NAD-dependent epimerase/dehydratase" evidence="1">
    <location>
        <begin position="4"/>
        <end position="224"/>
    </location>
</feature>